<dbReference type="Gene3D" id="1.10.510.10">
    <property type="entry name" value="Transferase(Phosphotransferase) domain 1"/>
    <property type="match status" value="1"/>
</dbReference>
<organism evidence="2 3">
    <name type="scientific">Orchesella dallaii</name>
    <dbReference type="NCBI Taxonomy" id="48710"/>
    <lineage>
        <taxon>Eukaryota</taxon>
        <taxon>Metazoa</taxon>
        <taxon>Ecdysozoa</taxon>
        <taxon>Arthropoda</taxon>
        <taxon>Hexapoda</taxon>
        <taxon>Collembola</taxon>
        <taxon>Entomobryomorpha</taxon>
        <taxon>Entomobryoidea</taxon>
        <taxon>Orchesellidae</taxon>
        <taxon>Orchesellinae</taxon>
        <taxon>Orchesella</taxon>
    </lineage>
</organism>
<evidence type="ECO:0000313" key="2">
    <source>
        <dbReference type="EMBL" id="CAL8068863.1"/>
    </source>
</evidence>
<protein>
    <recommendedName>
        <fullName evidence="1">Protein kinase domain-containing protein</fullName>
    </recommendedName>
</protein>
<dbReference type="SUPFAM" id="SSF56112">
    <property type="entry name" value="Protein kinase-like (PK-like)"/>
    <property type="match status" value="1"/>
</dbReference>
<dbReference type="Proteomes" id="UP001642540">
    <property type="component" value="Unassembled WGS sequence"/>
</dbReference>
<evidence type="ECO:0000313" key="3">
    <source>
        <dbReference type="Proteomes" id="UP001642540"/>
    </source>
</evidence>
<keyword evidence="3" id="KW-1185">Reference proteome</keyword>
<sequence>MKMMTLKEVQEPNNVDYVQGKELLLTEHSILSLLKDEEGVFQGRGLFKTTMEETITTGESETITKQVTKIILVIDCFVSHDFSPKYKGITDLHELVLKEKTLKESYAIRIFYKVVKIVEKIHKLNIVHRDLKLGTMILNKATGEVKLANFCLSVHQTSDNDRLRDQRGSPSYISPDVIVGKPYAGKPSDMWALGVSLYAMLYGKYPFHASSPSDLFRKIKTGQFEIPVDFNVSYKTVELIKSLLVLNPLERPTASKVVKTVESIICAEESLMHDSDLQVVPIDYHVLGNIENTFSILQNDVSAFAILDFEAFVAKTIGSVRSSDKNATLMQNQT</sequence>
<dbReference type="EMBL" id="CAXLJM020000002">
    <property type="protein sequence ID" value="CAL8068863.1"/>
    <property type="molecule type" value="Genomic_DNA"/>
</dbReference>
<dbReference type="Pfam" id="PF00069">
    <property type="entry name" value="Pkinase"/>
    <property type="match status" value="1"/>
</dbReference>
<dbReference type="InterPro" id="IPR000719">
    <property type="entry name" value="Prot_kinase_dom"/>
</dbReference>
<comment type="caution">
    <text evidence="2">The sequence shown here is derived from an EMBL/GenBank/DDBJ whole genome shotgun (WGS) entry which is preliminary data.</text>
</comment>
<accession>A0ABP1PPQ3</accession>
<proteinExistence type="predicted"/>
<gene>
    <name evidence="2" type="ORF">ODALV1_LOCUS499</name>
</gene>
<evidence type="ECO:0000259" key="1">
    <source>
        <dbReference type="PROSITE" id="PS50011"/>
    </source>
</evidence>
<dbReference type="PANTHER" id="PTHR22961:SF16">
    <property type="entry name" value="SERINE_THREONINE-PROTEIN KINASE 40"/>
    <property type="match status" value="1"/>
</dbReference>
<feature type="domain" description="Protein kinase" evidence="1">
    <location>
        <begin position="1"/>
        <end position="265"/>
    </location>
</feature>
<dbReference type="SMART" id="SM00220">
    <property type="entry name" value="S_TKc"/>
    <property type="match status" value="1"/>
</dbReference>
<name>A0ABP1PPQ3_9HEXA</name>
<dbReference type="PANTHER" id="PTHR22961">
    <property type="entry name" value="SER/THR PROTEIN KINASE-TRB"/>
    <property type="match status" value="1"/>
</dbReference>
<dbReference type="InterPro" id="IPR011009">
    <property type="entry name" value="Kinase-like_dom_sf"/>
</dbReference>
<dbReference type="PROSITE" id="PS50011">
    <property type="entry name" value="PROTEIN_KINASE_DOM"/>
    <property type="match status" value="1"/>
</dbReference>
<dbReference type="InterPro" id="IPR024104">
    <property type="entry name" value="Tribbles/Ser_Thr_kinase_40"/>
</dbReference>
<reference evidence="2 3" key="1">
    <citation type="submission" date="2024-08" db="EMBL/GenBank/DDBJ databases">
        <authorList>
            <person name="Cucini C."/>
            <person name="Frati F."/>
        </authorList>
    </citation>
    <scope>NUCLEOTIDE SEQUENCE [LARGE SCALE GENOMIC DNA]</scope>
</reference>